<reference evidence="2 3" key="1">
    <citation type="submission" date="2022-11" db="EMBL/GenBank/DDBJ databases">
        <title>Minimal conservation of predation-associated metabolite biosynthetic gene clusters underscores biosynthetic potential of Myxococcota including descriptions for ten novel species: Archangium lansinium sp. nov., Myxococcus landrumus sp. nov., Nannocystis bai.</title>
        <authorList>
            <person name="Ahearne A."/>
            <person name="Stevens C."/>
            <person name="Dowd S."/>
        </authorList>
    </citation>
    <scope>NUCLEOTIDE SEQUENCE [LARGE SCALE GENOMIC DNA]</scope>
    <source>
        <strain evidence="2 3">RJM3</strain>
    </source>
</reference>
<sequence>MPPPVDVYISFAPEDAASCETLERHLARFVNKGRIRVAHQGKVAPGQNINAVLDVWFSQARIVVLLRTVNFENNDRCRSEEQCAFERQERHEARAVPVLVRHHALNTTRVFPAGVATLPGRGFVESWPNRDEAWTVVAEGIYGIVKSLLTAEGYVDPPVSMPMHAPLGQHYQTPGVSPMQPQYAPQQAAPQAATTANSEWGAMFRKAVGLCLLGYAVYLAWPSTAHENATAAPPAPVAPIQVATTPLAPRTTTTPTGIYASSCCGGIDCQADAENRRKLPDVCLDGQAMCGKCGSGRARVPGACSENLSAEQRYSLRLAHALINGNEPSKDALVCFRRPGATESRTCVPYSSAHANSEKLFATPPLPVPIVLGELIHGKGIQIEIWEPGQLLPSLQFTASHNYIKTTALCIGLRLAPPNAKDTRVLVFIDDP</sequence>
<comment type="caution">
    <text evidence="2">The sequence shown here is derived from an EMBL/GenBank/DDBJ whole genome shotgun (WGS) entry which is preliminary data.</text>
</comment>
<keyword evidence="3" id="KW-1185">Reference proteome</keyword>
<dbReference type="Gene3D" id="3.40.50.10140">
    <property type="entry name" value="Toll/interleukin-1 receptor homology (TIR) domain"/>
    <property type="match status" value="1"/>
</dbReference>
<dbReference type="EMBL" id="JAQNDO010000001">
    <property type="protein sequence ID" value="MDC0740929.1"/>
    <property type="molecule type" value="Genomic_DNA"/>
</dbReference>
<feature type="domain" description="TIR" evidence="1">
    <location>
        <begin position="7"/>
        <end position="102"/>
    </location>
</feature>
<evidence type="ECO:0000259" key="1">
    <source>
        <dbReference type="Pfam" id="PF13676"/>
    </source>
</evidence>
<dbReference type="InterPro" id="IPR000157">
    <property type="entry name" value="TIR_dom"/>
</dbReference>
<dbReference type="InterPro" id="IPR035897">
    <property type="entry name" value="Toll_tir_struct_dom_sf"/>
</dbReference>
<evidence type="ECO:0000313" key="3">
    <source>
        <dbReference type="Proteomes" id="UP001221411"/>
    </source>
</evidence>
<proteinExistence type="predicted"/>
<gene>
    <name evidence="2" type="ORF">POL67_06195</name>
</gene>
<organism evidence="2 3">
    <name type="scientific">Polyangium mundeleinium</name>
    <dbReference type="NCBI Taxonomy" id="2995306"/>
    <lineage>
        <taxon>Bacteria</taxon>
        <taxon>Pseudomonadati</taxon>
        <taxon>Myxococcota</taxon>
        <taxon>Polyangia</taxon>
        <taxon>Polyangiales</taxon>
        <taxon>Polyangiaceae</taxon>
        <taxon>Polyangium</taxon>
    </lineage>
</organism>
<evidence type="ECO:0000313" key="2">
    <source>
        <dbReference type="EMBL" id="MDC0740929.1"/>
    </source>
</evidence>
<dbReference type="Proteomes" id="UP001221411">
    <property type="component" value="Unassembled WGS sequence"/>
</dbReference>
<protein>
    <submittedName>
        <fullName evidence="2">TIR domain-containing protein</fullName>
    </submittedName>
</protein>
<dbReference type="RefSeq" id="WP_271916139.1">
    <property type="nucleotide sequence ID" value="NZ_JAQNDO010000001.1"/>
</dbReference>
<accession>A0ABT5EGH7</accession>
<dbReference type="SUPFAM" id="SSF52200">
    <property type="entry name" value="Toll/Interleukin receptor TIR domain"/>
    <property type="match status" value="1"/>
</dbReference>
<name>A0ABT5EGH7_9BACT</name>
<dbReference type="Pfam" id="PF13676">
    <property type="entry name" value="TIR_2"/>
    <property type="match status" value="1"/>
</dbReference>